<feature type="non-terminal residue" evidence="3">
    <location>
        <position position="1"/>
    </location>
</feature>
<reference evidence="3" key="1">
    <citation type="journal article" date="2014" name="Front. Microbiol.">
        <title>High frequency of phylogenetically diverse reductive dehalogenase-homologous genes in deep subseafloor sedimentary metagenomes.</title>
        <authorList>
            <person name="Kawai M."/>
            <person name="Futagami T."/>
            <person name="Toyoda A."/>
            <person name="Takaki Y."/>
            <person name="Nishi S."/>
            <person name="Hori S."/>
            <person name="Arai W."/>
            <person name="Tsubouchi T."/>
            <person name="Morono Y."/>
            <person name="Uchiyama I."/>
            <person name="Ito T."/>
            <person name="Fujiyama A."/>
            <person name="Inagaki F."/>
            <person name="Takami H."/>
        </authorList>
    </citation>
    <scope>NUCLEOTIDE SEQUENCE</scope>
    <source>
        <strain evidence="3">Expedition CK06-06</strain>
    </source>
</reference>
<accession>X1KTT3</accession>
<gene>
    <name evidence="3" type="ORF">S03H2_59843</name>
</gene>
<dbReference type="Pfam" id="PF20539">
    <property type="entry name" value="DUF6754"/>
    <property type="match status" value="1"/>
</dbReference>
<sequence length="53" mass="5740">ELYAAQAYITKAPESCASIRGLDISKSLSLIIIIIGIIFTTLGSSWIKEILTL</sequence>
<name>X1KTT3_9ZZZZ</name>
<comment type="caution">
    <text evidence="3">The sequence shown here is derived from an EMBL/GenBank/DDBJ whole genome shotgun (WGS) entry which is preliminary data.</text>
</comment>
<organism evidence="3">
    <name type="scientific">marine sediment metagenome</name>
    <dbReference type="NCBI Taxonomy" id="412755"/>
    <lineage>
        <taxon>unclassified sequences</taxon>
        <taxon>metagenomes</taxon>
        <taxon>ecological metagenomes</taxon>
    </lineage>
</organism>
<feature type="domain" description="DUF6754" evidence="2">
    <location>
        <begin position="1"/>
        <end position="50"/>
    </location>
</feature>
<evidence type="ECO:0000256" key="1">
    <source>
        <dbReference type="SAM" id="Phobius"/>
    </source>
</evidence>
<keyword evidence="1" id="KW-0812">Transmembrane</keyword>
<dbReference type="AlphaFoldDB" id="X1KTT3"/>
<dbReference type="EMBL" id="BARU01038507">
    <property type="protein sequence ID" value="GAH85413.1"/>
    <property type="molecule type" value="Genomic_DNA"/>
</dbReference>
<evidence type="ECO:0000313" key="3">
    <source>
        <dbReference type="EMBL" id="GAH85413.1"/>
    </source>
</evidence>
<evidence type="ECO:0000259" key="2">
    <source>
        <dbReference type="Pfam" id="PF20539"/>
    </source>
</evidence>
<keyword evidence="1" id="KW-1133">Transmembrane helix</keyword>
<keyword evidence="1" id="KW-0472">Membrane</keyword>
<feature type="transmembrane region" description="Helical" evidence="1">
    <location>
        <begin position="28"/>
        <end position="47"/>
    </location>
</feature>
<proteinExistence type="predicted"/>
<dbReference type="InterPro" id="IPR046642">
    <property type="entry name" value="DUF6754"/>
</dbReference>
<protein>
    <recommendedName>
        <fullName evidence="2">DUF6754 domain-containing protein</fullName>
    </recommendedName>
</protein>